<dbReference type="InParanoid" id="A0A0R0L474"/>
<dbReference type="Proteomes" id="UP000008827">
    <property type="component" value="Chromosome 2"/>
</dbReference>
<proteinExistence type="predicted"/>
<feature type="transmembrane region" description="Helical" evidence="1">
    <location>
        <begin position="35"/>
        <end position="54"/>
    </location>
</feature>
<reference evidence="2" key="3">
    <citation type="submission" date="2018-07" db="EMBL/GenBank/DDBJ databases">
        <title>WGS assembly of Glycine max.</title>
        <authorList>
            <person name="Schmutz J."/>
            <person name="Cannon S."/>
            <person name="Schlueter J."/>
            <person name="Ma J."/>
            <person name="Mitros T."/>
            <person name="Nelson W."/>
            <person name="Hyten D."/>
            <person name="Song Q."/>
            <person name="Thelen J."/>
            <person name="Cheng J."/>
            <person name="Xu D."/>
            <person name="Hellsten U."/>
            <person name="May G."/>
            <person name="Yu Y."/>
            <person name="Sakurai T."/>
            <person name="Umezawa T."/>
            <person name="Bhattacharyya M."/>
            <person name="Sandhu D."/>
            <person name="Valliyodan B."/>
            <person name="Lindquist E."/>
            <person name="Peto M."/>
            <person name="Grant D."/>
            <person name="Shu S."/>
            <person name="Goodstein D."/>
            <person name="Barry K."/>
            <person name="Futrell-Griggs M."/>
            <person name="Abernathy B."/>
            <person name="Du J."/>
            <person name="Tian Z."/>
            <person name="Zhu L."/>
            <person name="Gill N."/>
            <person name="Joshi T."/>
            <person name="Libault M."/>
            <person name="Sethuraman A."/>
            <person name="Zhang X."/>
            <person name="Shinozaki K."/>
            <person name="Nguyen H."/>
            <person name="Wing R."/>
            <person name="Cregan P."/>
            <person name="Specht J."/>
            <person name="Grimwood J."/>
            <person name="Rokhsar D."/>
            <person name="Stacey G."/>
            <person name="Shoemaker R."/>
            <person name="Jackson S."/>
        </authorList>
    </citation>
    <scope>NUCLEOTIDE SEQUENCE</scope>
    <source>
        <tissue evidence="2">Callus</tissue>
    </source>
</reference>
<organism evidence="2">
    <name type="scientific">Glycine max</name>
    <name type="common">Soybean</name>
    <name type="synonym">Glycine hispida</name>
    <dbReference type="NCBI Taxonomy" id="3847"/>
    <lineage>
        <taxon>Eukaryota</taxon>
        <taxon>Viridiplantae</taxon>
        <taxon>Streptophyta</taxon>
        <taxon>Embryophyta</taxon>
        <taxon>Tracheophyta</taxon>
        <taxon>Spermatophyta</taxon>
        <taxon>Magnoliopsida</taxon>
        <taxon>eudicotyledons</taxon>
        <taxon>Gunneridae</taxon>
        <taxon>Pentapetalae</taxon>
        <taxon>rosids</taxon>
        <taxon>fabids</taxon>
        <taxon>Fabales</taxon>
        <taxon>Fabaceae</taxon>
        <taxon>Papilionoideae</taxon>
        <taxon>50 kb inversion clade</taxon>
        <taxon>NPAAA clade</taxon>
        <taxon>indigoferoid/millettioid clade</taxon>
        <taxon>Phaseoleae</taxon>
        <taxon>Glycine</taxon>
        <taxon>Glycine subgen. Soja</taxon>
    </lineage>
</organism>
<keyword evidence="1" id="KW-1133">Transmembrane helix</keyword>
<dbReference type="Gramene" id="KRH74086">
    <property type="protein sequence ID" value="KRH74086"/>
    <property type="gene ID" value="GLYMA_02G310300"/>
</dbReference>
<keyword evidence="1" id="KW-0812">Transmembrane</keyword>
<reference evidence="3" key="2">
    <citation type="submission" date="2018-02" db="UniProtKB">
        <authorList>
            <consortium name="EnsemblPlants"/>
        </authorList>
    </citation>
    <scope>IDENTIFICATION</scope>
    <source>
        <strain evidence="3">Williams 82</strain>
    </source>
</reference>
<protein>
    <submittedName>
        <fullName evidence="2 3">Uncharacterized protein</fullName>
    </submittedName>
</protein>
<reference evidence="2 3" key="1">
    <citation type="journal article" date="2010" name="Nature">
        <title>Genome sequence of the palaeopolyploid soybean.</title>
        <authorList>
            <person name="Schmutz J."/>
            <person name="Cannon S.B."/>
            <person name="Schlueter J."/>
            <person name="Ma J."/>
            <person name="Mitros T."/>
            <person name="Nelson W."/>
            <person name="Hyten D.L."/>
            <person name="Song Q."/>
            <person name="Thelen J.J."/>
            <person name="Cheng J."/>
            <person name="Xu D."/>
            <person name="Hellsten U."/>
            <person name="May G.D."/>
            <person name="Yu Y."/>
            <person name="Sakurai T."/>
            <person name="Umezawa T."/>
            <person name="Bhattacharyya M.K."/>
            <person name="Sandhu D."/>
            <person name="Valliyodan B."/>
            <person name="Lindquist E."/>
            <person name="Peto M."/>
            <person name="Grant D."/>
            <person name="Shu S."/>
            <person name="Goodstein D."/>
            <person name="Barry K."/>
            <person name="Futrell-Griggs M."/>
            <person name="Abernathy B."/>
            <person name="Du J."/>
            <person name="Tian Z."/>
            <person name="Zhu L."/>
            <person name="Gill N."/>
            <person name="Joshi T."/>
            <person name="Libault M."/>
            <person name="Sethuraman A."/>
            <person name="Zhang X.-C."/>
            <person name="Shinozaki K."/>
            <person name="Nguyen H.T."/>
            <person name="Wing R.A."/>
            <person name="Cregan P."/>
            <person name="Specht J."/>
            <person name="Grimwood J."/>
            <person name="Rokhsar D."/>
            <person name="Stacey G."/>
            <person name="Shoemaker R.C."/>
            <person name="Jackson S.A."/>
        </authorList>
    </citation>
    <scope>NUCLEOTIDE SEQUENCE</scope>
    <source>
        <strain evidence="3">cv. Williams 82</strain>
        <tissue evidence="2">Callus</tissue>
    </source>
</reference>
<evidence type="ECO:0000256" key="1">
    <source>
        <dbReference type="SAM" id="Phobius"/>
    </source>
</evidence>
<accession>A0A0R0L474</accession>
<sequence length="63" mass="7252">MADGQGPNCCCFNPIYTPKLPFNKDIFPYQVTEDVGIAIAQYIPLIPSLVFYTYKYMIRQGRQ</sequence>
<dbReference type="AlphaFoldDB" id="A0A0R0L474"/>
<keyword evidence="4" id="KW-1185">Reference proteome</keyword>
<gene>
    <name evidence="2" type="ORF">GLYMA_02G310300</name>
</gene>
<evidence type="ECO:0000313" key="3">
    <source>
        <dbReference type="EnsemblPlants" id="KRH74086"/>
    </source>
</evidence>
<evidence type="ECO:0000313" key="2">
    <source>
        <dbReference type="EMBL" id="KRH74086.1"/>
    </source>
</evidence>
<name>A0A0R0L474_SOYBN</name>
<keyword evidence="1" id="KW-0472">Membrane</keyword>
<evidence type="ECO:0000313" key="4">
    <source>
        <dbReference type="Proteomes" id="UP000008827"/>
    </source>
</evidence>
<dbReference type="EMBL" id="CM000835">
    <property type="protein sequence ID" value="KRH74086.1"/>
    <property type="molecule type" value="Genomic_DNA"/>
</dbReference>
<dbReference type="EnsemblPlants" id="KRH74086">
    <property type="protein sequence ID" value="KRH74086"/>
    <property type="gene ID" value="GLYMA_02G310300"/>
</dbReference>